<dbReference type="PIRSF" id="PIRSF038994">
    <property type="entry name" value="NagA"/>
    <property type="match status" value="1"/>
</dbReference>
<name>A0A840QTU4_9BACI</name>
<evidence type="ECO:0000313" key="15">
    <source>
        <dbReference type="Proteomes" id="UP000551878"/>
    </source>
</evidence>
<reference evidence="14 15" key="1">
    <citation type="submission" date="2020-08" db="EMBL/GenBank/DDBJ databases">
        <title>Genomic Encyclopedia of Type Strains, Phase IV (KMG-IV): sequencing the most valuable type-strain genomes for metagenomic binning, comparative biology and taxonomic classification.</title>
        <authorList>
            <person name="Goeker M."/>
        </authorList>
    </citation>
    <scope>NUCLEOTIDE SEQUENCE [LARGE SCALE GENOMIC DNA]</scope>
    <source>
        <strain evidence="14 15">DSM 24696</strain>
    </source>
</reference>
<organism evidence="14 15">
    <name type="scientific">Texcoconibacillus texcoconensis</name>
    <dbReference type="NCBI Taxonomy" id="1095777"/>
    <lineage>
        <taxon>Bacteria</taxon>
        <taxon>Bacillati</taxon>
        <taxon>Bacillota</taxon>
        <taxon>Bacilli</taxon>
        <taxon>Bacillales</taxon>
        <taxon>Bacillaceae</taxon>
        <taxon>Texcoconibacillus</taxon>
    </lineage>
</organism>
<dbReference type="FunFam" id="3.20.20.140:FF:000004">
    <property type="entry name" value="N-acetylglucosamine-6-phosphate deacetylase"/>
    <property type="match status" value="1"/>
</dbReference>
<evidence type="ECO:0000256" key="10">
    <source>
        <dbReference type="PIRSR" id="PIRSR038994-1"/>
    </source>
</evidence>
<comment type="caution">
    <text evidence="14">The sequence shown here is derived from an EMBL/GenBank/DDBJ whole genome shotgun (WGS) entry which is preliminary data.</text>
</comment>
<feature type="binding site" evidence="12">
    <location>
        <position position="138"/>
    </location>
    <ligand>
        <name>Zn(2+)</name>
        <dbReference type="ChEBI" id="CHEBI:29105"/>
    </ligand>
</feature>
<dbReference type="InterPro" id="IPR003764">
    <property type="entry name" value="GlcNAc_6-P_deAcase"/>
</dbReference>
<evidence type="ECO:0000256" key="1">
    <source>
        <dbReference type="ARBA" id="ARBA00010716"/>
    </source>
</evidence>
<evidence type="ECO:0000256" key="3">
    <source>
        <dbReference type="ARBA" id="ARBA00018029"/>
    </source>
</evidence>
<dbReference type="Pfam" id="PF01979">
    <property type="entry name" value="Amidohydro_1"/>
    <property type="match status" value="1"/>
</dbReference>
<keyword evidence="5 9" id="KW-0378">Hydrolase</keyword>
<evidence type="ECO:0000313" key="14">
    <source>
        <dbReference type="EMBL" id="MBB5174711.1"/>
    </source>
</evidence>
<dbReference type="PANTHER" id="PTHR11113:SF14">
    <property type="entry name" value="N-ACETYLGLUCOSAMINE-6-PHOSPHATE DEACETYLASE"/>
    <property type="match status" value="1"/>
</dbReference>
<evidence type="ECO:0000256" key="12">
    <source>
        <dbReference type="PIRSR" id="PIRSR038994-3"/>
    </source>
</evidence>
<evidence type="ECO:0000256" key="6">
    <source>
        <dbReference type="ARBA" id="ARBA00023277"/>
    </source>
</evidence>
<dbReference type="GO" id="GO:0046872">
    <property type="term" value="F:metal ion binding"/>
    <property type="evidence" value="ECO:0007669"/>
    <property type="project" value="UniProtKB-KW"/>
</dbReference>
<evidence type="ECO:0000256" key="9">
    <source>
        <dbReference type="PIRNR" id="PIRNR038994"/>
    </source>
</evidence>
<dbReference type="SUPFAM" id="SSF51338">
    <property type="entry name" value="Composite domain of metallo-dependent hydrolases"/>
    <property type="match status" value="1"/>
</dbReference>
<feature type="binding site" evidence="11">
    <location>
        <position position="236"/>
    </location>
    <ligand>
        <name>substrate</name>
    </ligand>
</feature>
<dbReference type="EMBL" id="JACHHB010000015">
    <property type="protein sequence ID" value="MBB5174711.1"/>
    <property type="molecule type" value="Genomic_DNA"/>
</dbReference>
<gene>
    <name evidence="14" type="ORF">HNQ41_002928</name>
</gene>
<evidence type="ECO:0000256" key="2">
    <source>
        <dbReference type="ARBA" id="ARBA00011899"/>
    </source>
</evidence>
<dbReference type="InterPro" id="IPR006680">
    <property type="entry name" value="Amidohydro-rel"/>
</dbReference>
<dbReference type="Gene3D" id="3.20.20.140">
    <property type="entry name" value="Metal-dependent hydrolases"/>
    <property type="match status" value="1"/>
</dbReference>
<keyword evidence="4 12" id="KW-0479">Metal-binding</keyword>
<comment type="pathway">
    <text evidence="8">Amino-sugar metabolism; N-acetylneuraminate degradation; D-fructose 6-phosphate from N-acetylneuraminate: step 4/5.</text>
</comment>
<feature type="binding site" evidence="12">
    <location>
        <position position="204"/>
    </location>
    <ligand>
        <name>Zn(2+)</name>
        <dbReference type="ChEBI" id="CHEBI:29105"/>
    </ligand>
</feature>
<feature type="binding site" evidence="11">
    <location>
        <begin position="316"/>
        <end position="318"/>
    </location>
    <ligand>
        <name>substrate</name>
    </ligand>
</feature>
<keyword evidence="6 9" id="KW-0119">Carbohydrate metabolism</keyword>
<dbReference type="NCBIfam" id="TIGR00221">
    <property type="entry name" value="nagA"/>
    <property type="match status" value="1"/>
</dbReference>
<feature type="domain" description="Amidohydrolase-related" evidence="13">
    <location>
        <begin position="59"/>
        <end position="389"/>
    </location>
</feature>
<dbReference type="GO" id="GO:0008448">
    <property type="term" value="F:N-acetylglucosamine-6-phosphate deacetylase activity"/>
    <property type="evidence" value="ECO:0007669"/>
    <property type="project" value="UniProtKB-EC"/>
</dbReference>
<dbReference type="CDD" id="cd00854">
    <property type="entry name" value="NagA"/>
    <property type="match status" value="1"/>
</dbReference>
<dbReference type="Gene3D" id="2.30.40.10">
    <property type="entry name" value="Urease, subunit C, domain 1"/>
    <property type="match status" value="1"/>
</dbReference>
<proteinExistence type="inferred from homology"/>
<dbReference type="AlphaFoldDB" id="A0A840QTU4"/>
<evidence type="ECO:0000256" key="8">
    <source>
        <dbReference type="ARBA" id="ARBA00060590"/>
    </source>
</evidence>
<feature type="binding site" evidence="12">
    <location>
        <position position="225"/>
    </location>
    <ligand>
        <name>Zn(2+)</name>
        <dbReference type="ChEBI" id="CHEBI:29105"/>
    </ligand>
</feature>
<comment type="catalytic activity">
    <reaction evidence="7">
        <text>N-acetyl-D-glucosamine 6-phosphate + H2O = D-glucosamine 6-phosphate + acetate</text>
        <dbReference type="Rhea" id="RHEA:22936"/>
        <dbReference type="ChEBI" id="CHEBI:15377"/>
        <dbReference type="ChEBI" id="CHEBI:30089"/>
        <dbReference type="ChEBI" id="CHEBI:57513"/>
        <dbReference type="ChEBI" id="CHEBI:58725"/>
        <dbReference type="EC" id="3.5.1.25"/>
    </reaction>
</comment>
<evidence type="ECO:0000256" key="11">
    <source>
        <dbReference type="PIRSR" id="PIRSR038994-2"/>
    </source>
</evidence>
<feature type="binding site" evidence="11">
    <location>
        <position position="260"/>
    </location>
    <ligand>
        <name>substrate</name>
    </ligand>
</feature>
<evidence type="ECO:0000256" key="7">
    <source>
        <dbReference type="ARBA" id="ARBA00047647"/>
    </source>
</evidence>
<dbReference type="EC" id="3.5.1.25" evidence="2"/>
<evidence type="ECO:0000256" key="4">
    <source>
        <dbReference type="ARBA" id="ARBA00022723"/>
    </source>
</evidence>
<feature type="active site" description="Proton donor/acceptor" evidence="10">
    <location>
        <position position="283"/>
    </location>
</feature>
<dbReference type="InterPro" id="IPR011059">
    <property type="entry name" value="Metal-dep_hydrolase_composite"/>
</dbReference>
<evidence type="ECO:0000256" key="5">
    <source>
        <dbReference type="ARBA" id="ARBA00022801"/>
    </source>
</evidence>
<protein>
    <recommendedName>
        <fullName evidence="3">N-acetylglucosamine-6-phosphate deacetylase</fullName>
        <ecNumber evidence="2">3.5.1.25</ecNumber>
    </recommendedName>
</protein>
<accession>A0A840QTU4</accession>
<dbReference type="RefSeq" id="WP_246421716.1">
    <property type="nucleotide sequence ID" value="NZ_JACHHB010000015.1"/>
</dbReference>
<dbReference type="InterPro" id="IPR032466">
    <property type="entry name" value="Metal_Hydrolase"/>
</dbReference>
<keyword evidence="15" id="KW-1185">Reference proteome</keyword>
<dbReference type="SUPFAM" id="SSF51556">
    <property type="entry name" value="Metallo-dependent hydrolases"/>
    <property type="match status" value="1"/>
</dbReference>
<evidence type="ECO:0000259" key="13">
    <source>
        <dbReference type="Pfam" id="PF01979"/>
    </source>
</evidence>
<sequence length="392" mass="42122">MIMPESLIFKNGEVITEEKTIACGYVHVQAGQIVAVGEGELEKVDPHTTVVELEKGDKLVPGFIDIHIHGSVGYDVMDGKDDSVKKISKSLPSEGTTSFLPTTITQSVENKYKALQTVARVHEAQVGDGAEIVGIHLEGPFIAEKRAGAQPKEHIQAPNLEQFERFQDEAKQLIRLVTMAPEEPGGEELVTALNQTGVIASIGHSDATSAEVQKANAAGATHATHLFNGMRGMHHREVGTVGGVFLNQNIIAELIVDGVHISPEMVEITYHQKGEDGIVLITDSIRAKGLGDGDYELGGQPVKVENQRAYLADGTLAGSTLHMIDGVKNMIQFTSCSLKEAVKMASLNPAKQIGVANRKGSITAGKDADLVILNESLEIKATYINGHLVYRR</sequence>
<feature type="binding site" evidence="11">
    <location>
        <position position="149"/>
    </location>
    <ligand>
        <name>substrate</name>
    </ligand>
</feature>
<comment type="similarity">
    <text evidence="1 9">Belongs to the metallo-dependent hydrolases superfamily. NagA family.</text>
</comment>
<dbReference type="PANTHER" id="PTHR11113">
    <property type="entry name" value="N-ACETYLGLUCOSAMINE-6-PHOSPHATE DEACETYLASE"/>
    <property type="match status" value="1"/>
</dbReference>
<comment type="cofactor">
    <cofactor evidence="12">
        <name>a divalent metal cation</name>
        <dbReference type="ChEBI" id="CHEBI:60240"/>
    </cofactor>
    <text evidence="12">Binds 1 divalent metal cation per subunit.</text>
</comment>
<feature type="binding site" evidence="11">
    <location>
        <begin position="228"/>
        <end position="229"/>
    </location>
    <ligand>
        <name>substrate</name>
    </ligand>
</feature>
<dbReference type="Proteomes" id="UP000551878">
    <property type="component" value="Unassembled WGS sequence"/>
</dbReference>
<dbReference type="GO" id="GO:0006046">
    <property type="term" value="P:N-acetylglucosamine catabolic process"/>
    <property type="evidence" value="ECO:0007669"/>
    <property type="project" value="TreeGrafter"/>
</dbReference>